<evidence type="ECO:0000256" key="4">
    <source>
        <dbReference type="PROSITE-ProRule" id="PRU00169"/>
    </source>
</evidence>
<evidence type="ECO:0000256" key="1">
    <source>
        <dbReference type="ARBA" id="ARBA00018672"/>
    </source>
</evidence>
<dbReference type="PROSITE" id="PS50110">
    <property type="entry name" value="RESPONSE_REGULATORY"/>
    <property type="match status" value="1"/>
</dbReference>
<dbReference type="SMART" id="SM00448">
    <property type="entry name" value="REC"/>
    <property type="match status" value="1"/>
</dbReference>
<dbReference type="InterPro" id="IPR036388">
    <property type="entry name" value="WH-like_DNA-bd_sf"/>
</dbReference>
<protein>
    <recommendedName>
        <fullName evidence="1">Stage 0 sporulation protein A homolog</fullName>
    </recommendedName>
</protein>
<evidence type="ECO:0000256" key="2">
    <source>
        <dbReference type="ARBA" id="ARBA00023125"/>
    </source>
</evidence>
<dbReference type="InterPro" id="IPR016032">
    <property type="entry name" value="Sig_transdc_resp-reg_C-effctor"/>
</dbReference>
<dbReference type="OrthoDB" id="3190595at2"/>
<dbReference type="GO" id="GO:0006355">
    <property type="term" value="P:regulation of DNA-templated transcription"/>
    <property type="evidence" value="ECO:0007669"/>
    <property type="project" value="InterPro"/>
</dbReference>
<dbReference type="GO" id="GO:0000160">
    <property type="term" value="P:phosphorelay signal transduction system"/>
    <property type="evidence" value="ECO:0007669"/>
    <property type="project" value="InterPro"/>
</dbReference>
<sequence length="276" mass="31782">MAKTLQTIMIVDETSETSKYFIEVSAEVSQLNTIGIFFSYTEAIAFVANNAVDLIVFDIMLENALEAASLLQEICPSAFRIVLLNSLCDPSRLIRAIQLEADAYLMKPFHITSLRNRCRDLLFVAEHFLEKKTVVVQTFLTFAVLVNGEEISLRGKAKEILAYLIWKHGAFAGRQEIESVVWPEKEFDTNRQHNTYYNAIKRLEESLNAAGISDLLKRTPTGCSLDTDMITRCDYYEWESSSSVHYDWNDFLIEFSWSDNFKNQFNVNKERSIHER</sequence>
<keyword evidence="2" id="KW-0238">DNA-binding</keyword>
<dbReference type="GO" id="GO:0003677">
    <property type="term" value="F:DNA binding"/>
    <property type="evidence" value="ECO:0007669"/>
    <property type="project" value="UniProtKB-KW"/>
</dbReference>
<dbReference type="SUPFAM" id="SSF46894">
    <property type="entry name" value="C-terminal effector domain of the bipartite response regulators"/>
    <property type="match status" value="1"/>
</dbReference>
<dbReference type="EMBL" id="SDKC01000002">
    <property type="protein sequence ID" value="RXS72639.1"/>
    <property type="molecule type" value="Genomic_DNA"/>
</dbReference>
<evidence type="ECO:0000259" key="5">
    <source>
        <dbReference type="PROSITE" id="PS50110"/>
    </source>
</evidence>
<organism evidence="6 7">
    <name type="scientific">Blautia faecicola</name>
    <dbReference type="NCBI Taxonomy" id="2509240"/>
    <lineage>
        <taxon>Bacteria</taxon>
        <taxon>Bacillati</taxon>
        <taxon>Bacillota</taxon>
        <taxon>Clostridia</taxon>
        <taxon>Lachnospirales</taxon>
        <taxon>Lachnospiraceae</taxon>
        <taxon>Blautia</taxon>
    </lineage>
</organism>
<dbReference type="Gene3D" id="3.40.50.2300">
    <property type="match status" value="1"/>
</dbReference>
<feature type="domain" description="Response regulatory" evidence="5">
    <location>
        <begin position="7"/>
        <end position="122"/>
    </location>
</feature>
<name>A0A4Q1RDL7_9FIRM</name>
<evidence type="ECO:0000313" key="6">
    <source>
        <dbReference type="EMBL" id="RXS72639.1"/>
    </source>
</evidence>
<reference evidence="6 7" key="1">
    <citation type="submission" date="2019-01" db="EMBL/GenBank/DDBJ databases">
        <title>Blautia sp. nov. KGMB01111 isolated human feces.</title>
        <authorList>
            <person name="Park J.-E."/>
            <person name="Kim J.-S."/>
            <person name="Park S.-H."/>
        </authorList>
    </citation>
    <scope>NUCLEOTIDE SEQUENCE [LARGE SCALE GENOMIC DNA]</scope>
    <source>
        <strain evidence="6 7">KGMB01111</strain>
    </source>
</reference>
<dbReference type="InterPro" id="IPR011006">
    <property type="entry name" value="CheY-like_superfamily"/>
</dbReference>
<accession>A0A4Q1RDL7</accession>
<keyword evidence="4" id="KW-0597">Phosphoprotein</keyword>
<evidence type="ECO:0000256" key="3">
    <source>
        <dbReference type="ARBA" id="ARBA00024867"/>
    </source>
</evidence>
<gene>
    <name evidence="6" type="ORF">ETP43_16815</name>
</gene>
<keyword evidence="7" id="KW-1185">Reference proteome</keyword>
<dbReference type="Gene3D" id="1.10.10.10">
    <property type="entry name" value="Winged helix-like DNA-binding domain superfamily/Winged helix DNA-binding domain"/>
    <property type="match status" value="1"/>
</dbReference>
<dbReference type="Proteomes" id="UP000290106">
    <property type="component" value="Unassembled WGS sequence"/>
</dbReference>
<feature type="modified residue" description="4-aspartylphosphate" evidence="4">
    <location>
        <position position="58"/>
    </location>
</feature>
<dbReference type="SUPFAM" id="SSF52172">
    <property type="entry name" value="CheY-like"/>
    <property type="match status" value="1"/>
</dbReference>
<dbReference type="AlphaFoldDB" id="A0A4Q1RDL7"/>
<proteinExistence type="predicted"/>
<dbReference type="InterPro" id="IPR001789">
    <property type="entry name" value="Sig_transdc_resp-reg_receiver"/>
</dbReference>
<comment type="function">
    <text evidence="3">May play the central regulatory role in sporulation. It may be an element of the effector pathway responsible for the activation of sporulation genes in response to nutritional stress. Spo0A may act in concert with spo0H (a sigma factor) to control the expression of some genes that are critical to the sporulation process.</text>
</comment>
<evidence type="ECO:0000313" key="7">
    <source>
        <dbReference type="Proteomes" id="UP000290106"/>
    </source>
</evidence>
<dbReference type="Pfam" id="PF00072">
    <property type="entry name" value="Response_reg"/>
    <property type="match status" value="1"/>
</dbReference>
<comment type="caution">
    <text evidence="6">The sequence shown here is derived from an EMBL/GenBank/DDBJ whole genome shotgun (WGS) entry which is preliminary data.</text>
</comment>
<dbReference type="RefSeq" id="WP_129259753.1">
    <property type="nucleotide sequence ID" value="NZ_SDKC01000002.1"/>
</dbReference>